<dbReference type="GeneID" id="74913378"/>
<comment type="similarity">
    <text evidence="2 6">Belongs to the class-I pyridoxal-phosphate-dependent aminotransferase family.</text>
</comment>
<evidence type="ECO:0000256" key="6">
    <source>
        <dbReference type="RuleBase" id="RU000481"/>
    </source>
</evidence>
<dbReference type="PROSITE" id="PS00105">
    <property type="entry name" value="AA_TRANSFER_CLASS_1"/>
    <property type="match status" value="1"/>
</dbReference>
<dbReference type="CDD" id="cd00609">
    <property type="entry name" value="AAT_like"/>
    <property type="match status" value="1"/>
</dbReference>
<dbReference type="SUPFAM" id="SSF53383">
    <property type="entry name" value="PLP-dependent transferases"/>
    <property type="match status" value="1"/>
</dbReference>
<comment type="cofactor">
    <cofactor evidence="1 6">
        <name>pyridoxal 5'-phosphate</name>
        <dbReference type="ChEBI" id="CHEBI:597326"/>
    </cofactor>
</comment>
<dbReference type="Gene3D" id="3.40.640.10">
    <property type="entry name" value="Type I PLP-dependent aspartate aminotransferase-like (Major domain)"/>
    <property type="match status" value="1"/>
</dbReference>
<organism evidence="8 9">
    <name type="scientific">Fructilactobacillus fructivorans</name>
    <dbReference type="NCBI Taxonomy" id="1614"/>
    <lineage>
        <taxon>Bacteria</taxon>
        <taxon>Bacillati</taxon>
        <taxon>Bacillota</taxon>
        <taxon>Bacilli</taxon>
        <taxon>Lactobacillales</taxon>
        <taxon>Lactobacillaceae</taxon>
        <taxon>Fructilactobacillus</taxon>
    </lineage>
</organism>
<dbReference type="InterPro" id="IPR015421">
    <property type="entry name" value="PyrdxlP-dep_Trfase_major"/>
</dbReference>
<accession>A0A0C1PMQ7</accession>
<evidence type="ECO:0000259" key="7">
    <source>
        <dbReference type="Pfam" id="PF00155"/>
    </source>
</evidence>
<evidence type="ECO:0000313" key="8">
    <source>
        <dbReference type="EMBL" id="KID42042.1"/>
    </source>
</evidence>
<dbReference type="AlphaFoldDB" id="A0A0C1PMQ7"/>
<name>A0A0C1PMQ7_9LACO</name>
<dbReference type="EMBL" id="JOJZ01000013">
    <property type="protein sequence ID" value="KID42042.1"/>
    <property type="molecule type" value="Genomic_DNA"/>
</dbReference>
<dbReference type="InterPro" id="IPR015424">
    <property type="entry name" value="PyrdxlP-dep_Trfase"/>
</dbReference>
<evidence type="ECO:0000256" key="3">
    <source>
        <dbReference type="ARBA" id="ARBA00022576"/>
    </source>
</evidence>
<evidence type="ECO:0000313" key="9">
    <source>
        <dbReference type="Proteomes" id="UP000031397"/>
    </source>
</evidence>
<comment type="caution">
    <text evidence="8">The sequence shown here is derived from an EMBL/GenBank/DDBJ whole genome shotgun (WGS) entry which is preliminary data.</text>
</comment>
<protein>
    <recommendedName>
        <fullName evidence="6">Aminotransferase</fullName>
        <ecNumber evidence="6">2.6.1.-</ecNumber>
    </recommendedName>
</protein>
<dbReference type="GO" id="GO:0006520">
    <property type="term" value="P:amino acid metabolic process"/>
    <property type="evidence" value="ECO:0007669"/>
    <property type="project" value="InterPro"/>
</dbReference>
<gene>
    <name evidence="8" type="ORF">LfDm3_0710</name>
</gene>
<dbReference type="RefSeq" id="WP_039144146.1">
    <property type="nucleotide sequence ID" value="NZ_JOJZ01000013.1"/>
</dbReference>
<dbReference type="PATRIC" id="fig|1614.7.peg.680"/>
<dbReference type="Gene3D" id="3.90.1150.10">
    <property type="entry name" value="Aspartate Aminotransferase, domain 1"/>
    <property type="match status" value="1"/>
</dbReference>
<dbReference type="Proteomes" id="UP000031397">
    <property type="component" value="Unassembled WGS sequence"/>
</dbReference>
<dbReference type="PANTHER" id="PTHR46383">
    <property type="entry name" value="ASPARTATE AMINOTRANSFERASE"/>
    <property type="match status" value="1"/>
</dbReference>
<keyword evidence="3 6" id="KW-0032">Aminotransferase</keyword>
<keyword evidence="9" id="KW-1185">Reference proteome</keyword>
<sequence>MPTLNENLQNRFNQNLTELQPSAIRAFSESIADIDGLVMLSVGEPGFNTPEHVKEAMMKSIADNHSHYSPHKGIKPLRDAISHFMSQKYNLHYDPDTEIMVNMGATEAIAASVFTTVNPGDEVLIPAPFYPLYESLVRFAGGKPIFINTAKSDFVLTPDELETVLTKHPNAKALILNYPNNPTGVEYTPEQLQALVPVLKQHAIFVIADEIYSELTYGIKHHSLAEYLPDQTVVINGVSKSHAMTGYRLGFTMGPAEFITQANKMHGYLVSSPSDPAQYGALEALSNGMDDAFPMRDEYQKNRDEAIARLKGMGLEPIAPTGAFYIFVKIPTEYGQDDVKFAQDLAQNAKVGVIPGSAFGKAGKDYIRISYAASKDDLETGLTRMENYLN</sequence>
<evidence type="ECO:0000256" key="4">
    <source>
        <dbReference type="ARBA" id="ARBA00022679"/>
    </source>
</evidence>
<evidence type="ECO:0000256" key="5">
    <source>
        <dbReference type="ARBA" id="ARBA00022898"/>
    </source>
</evidence>
<dbReference type="InterPro" id="IPR004839">
    <property type="entry name" value="Aminotransferase_I/II_large"/>
</dbReference>
<dbReference type="InterPro" id="IPR050596">
    <property type="entry name" value="AspAT/PAT-like"/>
</dbReference>
<reference evidence="8 9" key="1">
    <citation type="submission" date="2014-06" db="EMBL/GenBank/DDBJ databases">
        <title>Functional and comparative genomic analyses of the Drosophila gut microbiota identify candidate symbiosis factors.</title>
        <authorList>
            <person name="Newell P.D."/>
            <person name="Chaston J.M."/>
            <person name="Douglas A.E."/>
        </authorList>
    </citation>
    <scope>NUCLEOTIDE SEQUENCE [LARGE SCALE GENOMIC DNA]</scope>
    <source>
        <strain evidence="8 9">DmCS_002</strain>
    </source>
</reference>
<dbReference type="Pfam" id="PF00155">
    <property type="entry name" value="Aminotran_1_2"/>
    <property type="match status" value="1"/>
</dbReference>
<dbReference type="GO" id="GO:0008483">
    <property type="term" value="F:transaminase activity"/>
    <property type="evidence" value="ECO:0007669"/>
    <property type="project" value="UniProtKB-KW"/>
</dbReference>
<keyword evidence="4 6" id="KW-0808">Transferase</keyword>
<dbReference type="InterPro" id="IPR015422">
    <property type="entry name" value="PyrdxlP-dep_Trfase_small"/>
</dbReference>
<dbReference type="EC" id="2.6.1.-" evidence="6"/>
<proteinExistence type="inferred from homology"/>
<dbReference type="FunFam" id="3.40.640.10:FF:000033">
    <property type="entry name" value="Aspartate aminotransferase"/>
    <property type="match status" value="1"/>
</dbReference>
<dbReference type="OrthoDB" id="9802328at2"/>
<dbReference type="GO" id="GO:0030170">
    <property type="term" value="F:pyridoxal phosphate binding"/>
    <property type="evidence" value="ECO:0007669"/>
    <property type="project" value="InterPro"/>
</dbReference>
<feature type="domain" description="Aminotransferase class I/classII large" evidence="7">
    <location>
        <begin position="37"/>
        <end position="380"/>
    </location>
</feature>
<dbReference type="PANTHER" id="PTHR46383:SF4">
    <property type="entry name" value="AMINOTRANSFERASE"/>
    <property type="match status" value="1"/>
</dbReference>
<keyword evidence="5" id="KW-0663">Pyridoxal phosphate</keyword>
<evidence type="ECO:0000256" key="1">
    <source>
        <dbReference type="ARBA" id="ARBA00001933"/>
    </source>
</evidence>
<evidence type="ECO:0000256" key="2">
    <source>
        <dbReference type="ARBA" id="ARBA00007441"/>
    </source>
</evidence>
<dbReference type="InterPro" id="IPR004838">
    <property type="entry name" value="NHTrfase_class1_PyrdxlP-BS"/>
</dbReference>